<gene>
    <name evidence="1" type="ORF">Xedl_02841</name>
</gene>
<name>A0A1Q5TMW5_9GAMM</name>
<protein>
    <submittedName>
        <fullName evidence="1">Uncharacterized protein</fullName>
    </submittedName>
</protein>
<reference evidence="1 2" key="1">
    <citation type="submission" date="2016-09" db="EMBL/GenBank/DDBJ databases">
        <title>Xenorhabdus thuongxuanensis sp. nov. and Xenorhabdus eapokensis sp. nov., isolated from Steinernema species.</title>
        <authorList>
            <person name="Kaempfer P."/>
            <person name="Tobias N.J."/>
            <person name="Phan Ke L."/>
            <person name="Bode H.B."/>
            <person name="Glaeser S.P."/>
        </authorList>
    </citation>
    <scope>NUCLEOTIDE SEQUENCE [LARGE SCALE GENOMIC DNA]</scope>
    <source>
        <strain evidence="1 2">DL20</strain>
    </source>
</reference>
<keyword evidence="2" id="KW-1185">Reference proteome</keyword>
<dbReference type="OrthoDB" id="8718152at2"/>
<comment type="caution">
    <text evidence="1">The sequence shown here is derived from an EMBL/GenBank/DDBJ whole genome shotgun (WGS) entry which is preliminary data.</text>
</comment>
<dbReference type="Proteomes" id="UP000186268">
    <property type="component" value="Unassembled WGS sequence"/>
</dbReference>
<accession>A0A1Q5TMW5</accession>
<proteinExistence type="predicted"/>
<dbReference type="RefSeq" id="WP_074024469.1">
    <property type="nucleotide sequence ID" value="NZ_CAWNAG010000129.1"/>
</dbReference>
<dbReference type="EMBL" id="MKGQ01000023">
    <property type="protein sequence ID" value="OKP01567.1"/>
    <property type="molecule type" value="Genomic_DNA"/>
</dbReference>
<dbReference type="STRING" id="1873482.Xedl_02841"/>
<organism evidence="1 2">
    <name type="scientific">Xenorhabdus eapokensis</name>
    <dbReference type="NCBI Taxonomy" id="1873482"/>
    <lineage>
        <taxon>Bacteria</taxon>
        <taxon>Pseudomonadati</taxon>
        <taxon>Pseudomonadota</taxon>
        <taxon>Gammaproteobacteria</taxon>
        <taxon>Enterobacterales</taxon>
        <taxon>Morganellaceae</taxon>
        <taxon>Xenorhabdus</taxon>
    </lineage>
</organism>
<sequence>MSEISIHVVTKEVVTQEIETIIDSFRFFLREINKCDKRIKALYAQGETLEEALQNKIIDINGYTNEKTSSLIGEYLPIVEGLWDGNEEDSMSILLTQNKENTSIHINAENHVGIYNKNNIIHFIKSAAEKYTLKLFSVSFNGARDQVGEAVFPDRPPAGWMLYLPIQFEMHPSLLKTDAEFIPISTALSTGTIIITKENYNCLDKADQYLSNDVEIALRDLGLLPLYSDIYKDK</sequence>
<evidence type="ECO:0000313" key="1">
    <source>
        <dbReference type="EMBL" id="OKP01567.1"/>
    </source>
</evidence>
<dbReference type="AlphaFoldDB" id="A0A1Q5TMW5"/>
<evidence type="ECO:0000313" key="2">
    <source>
        <dbReference type="Proteomes" id="UP000186268"/>
    </source>
</evidence>